<dbReference type="AlphaFoldDB" id="A0A0L8AJZ3"/>
<dbReference type="Proteomes" id="UP000036908">
    <property type="component" value="Unassembled WGS sequence"/>
</dbReference>
<accession>A0A0L8AJZ3</accession>
<sequence>MENEGLICESWQRLKSYHEILYNNNLLPLNLAENDKTLKDFAQIIQSFSRGKTLETNKSSSLKNFLFGDSEAKRIHKKFKEAVKDFESEMGEYGRNRQEIDRVTRKQKDYAELKQKKDKRDETQRTWLKQDLLYKYQNRNTLLEKLKESISDYRQASQYLMQVENWATTENDKISEASQGTADQTDRAKMAYDDLVPEHNSLKKAQNLLVKLNCNAQSLQKHYEQNRALRHQNHIIKAIQNNLTAIGLQTYFKENQWPETYKEFVIAIQAKLEKLTAELKLKNTLKGYANLTNPESLGYWALHQERALSREEESALVHFQKLPRVKPVDRGQFLPSPEEFIQALSIIDPEEDGFWLNLNGIREFVSYTPQRIFDTTDKEKIKAYFNAFSDKLDSEIDLLQEETEQLKSLQRLFEERENPKKEYETYRQPDKELPEREIDGLNLSQEEFEKSLHCLKDEKRITEDYEQAHKDYQQALMDNEWREKKQKSLKAILELLTNPAKTSTQPNERWKDNGDTTAQFNEILEEYTLEPETIEHYDFDSEETETISSKIASHQQKVDARQIVDLSNHFKEADKGLEDSKTTWLKFSDQLPNLEEGEYHYVQEPIKERLVFNTAETDYQAHYKHIISTYLIGDQYKFGTNFDFMELGENLLPEALRDQAVTEQNIIDRIQHYLNEINEKNRQITSRKIQKIKSILDEVDAAVGEQLNVARRIDNFFTADEKQITGGYQVRLNRAHSSNYLKEWINTFKNDVDNQTSLFSDNSGKDLFNELALERSLEEVMVKAFYTCGGSKTVKADIPRLLDPASYYDLTFSMKSATGRTNIGSTGQTYAAISLLCIARLSVIGRKEKERQKTGLRFMPIDEAEGLGSNFDLLYDIAEEYDYQIISMSVGSVGRFRDGAQYVYILHKNTDQDDPVNFPPMAIWSQADINYE</sequence>
<organism evidence="2 3">
    <name type="scientific">Roseivirga seohaensis subsp. aquiponti</name>
    <dbReference type="NCBI Taxonomy" id="1566026"/>
    <lineage>
        <taxon>Bacteria</taxon>
        <taxon>Pseudomonadati</taxon>
        <taxon>Bacteroidota</taxon>
        <taxon>Cytophagia</taxon>
        <taxon>Cytophagales</taxon>
        <taxon>Roseivirgaceae</taxon>
        <taxon>Roseivirga</taxon>
    </lineage>
</organism>
<evidence type="ECO:0000313" key="2">
    <source>
        <dbReference type="EMBL" id="KOF02773.1"/>
    </source>
</evidence>
<feature type="coiled-coil region" evidence="1">
    <location>
        <begin position="389"/>
        <end position="416"/>
    </location>
</feature>
<keyword evidence="3" id="KW-1185">Reference proteome</keyword>
<proteinExistence type="predicted"/>
<dbReference type="EMBL" id="JSVA01000010">
    <property type="protein sequence ID" value="KOF02773.1"/>
    <property type="molecule type" value="Genomic_DNA"/>
</dbReference>
<keyword evidence="1" id="KW-0175">Coiled coil</keyword>
<evidence type="ECO:0000313" key="3">
    <source>
        <dbReference type="Proteomes" id="UP000036908"/>
    </source>
</evidence>
<reference evidence="3" key="1">
    <citation type="submission" date="2014-11" db="EMBL/GenBank/DDBJ databases">
        <title>Genome sequencing of Roseivirga sp. D-25.</title>
        <authorList>
            <person name="Selvaratnam C."/>
            <person name="Thevarajoo S."/>
            <person name="Goh K.M."/>
            <person name="Eee R."/>
            <person name="Chan K.-G."/>
            <person name="Chong C.S."/>
        </authorList>
    </citation>
    <scope>NUCLEOTIDE SEQUENCE [LARGE SCALE GENOMIC DNA]</scope>
    <source>
        <strain evidence="3">D-25</strain>
    </source>
</reference>
<name>A0A0L8AJZ3_9BACT</name>
<comment type="caution">
    <text evidence="2">The sequence shown here is derived from an EMBL/GenBank/DDBJ whole genome shotgun (WGS) entry which is preliminary data.</text>
</comment>
<protein>
    <submittedName>
        <fullName evidence="2">Uncharacterized protein</fullName>
    </submittedName>
</protein>
<dbReference type="PATRIC" id="fig|1566026.4.peg.431"/>
<evidence type="ECO:0000256" key="1">
    <source>
        <dbReference type="SAM" id="Coils"/>
    </source>
</evidence>
<gene>
    <name evidence="2" type="ORF">OB69_10735</name>
</gene>